<name>A0A5B0STB9_9ENTR</name>
<keyword evidence="2" id="KW-0067">ATP-binding</keyword>
<dbReference type="Proteomes" id="UP000323297">
    <property type="component" value="Unassembled WGS sequence"/>
</dbReference>
<dbReference type="InterPro" id="IPR027417">
    <property type="entry name" value="P-loop_NTPase"/>
</dbReference>
<dbReference type="InterPro" id="IPR003959">
    <property type="entry name" value="ATPase_AAA_core"/>
</dbReference>
<evidence type="ECO:0000259" key="1">
    <source>
        <dbReference type="Pfam" id="PF13304"/>
    </source>
</evidence>
<gene>
    <name evidence="2" type="ORF">D3H66_23010</name>
</gene>
<evidence type="ECO:0000313" key="2">
    <source>
        <dbReference type="EMBL" id="KAA1141007.1"/>
    </source>
</evidence>
<comment type="caution">
    <text evidence="2">The sequence shown here is derived from an EMBL/GenBank/DDBJ whole genome shotgun (WGS) entry which is preliminary data.</text>
</comment>
<dbReference type="AlphaFoldDB" id="A0A5B0STB9"/>
<dbReference type="Gene3D" id="3.40.50.300">
    <property type="entry name" value="P-loop containing nucleotide triphosphate hydrolases"/>
    <property type="match status" value="1"/>
</dbReference>
<dbReference type="Pfam" id="PF13304">
    <property type="entry name" value="AAA_21"/>
    <property type="match status" value="1"/>
</dbReference>
<sequence>MLIEFSVQNYKSISERQTLSLVASKQNELPRNLYNIEEPKSLELLKSAVIYGPNAAGKSNIIKAITTMASHIVTSATDYKSGDKLDVAPFRLNSEKIKEPSEFEIHFISEGVRFQYGFSATEDFIHDEWLFAFPKGRSQKWFVRLWNEEKQIHEWDLGPSLTGEKQTWLKSTRPNALFLSTAVQLNSTQLKPVYDWFYYKVKFTELSGWDHEFSAKQCLNDKKGEILSFLKAADVGIDDIHVTKEKFNPNNIPEEMPAPIKELVIKNMQGKEEYVVKTLHKNECGDSIPFDLEDESEGTRKIFSFAGPLSHSLETGNILFIDELNDNLHPKLVEFIVSLFHDPEINKKGAQLIFTTHETSILNQDVFRRDQVWFVEKDSTKQTNLFPLADFSPRKGRENLELSYLDGRYGALPIIGKWERN</sequence>
<dbReference type="GO" id="GO:0016887">
    <property type="term" value="F:ATP hydrolysis activity"/>
    <property type="evidence" value="ECO:0007669"/>
    <property type="project" value="InterPro"/>
</dbReference>
<feature type="domain" description="ATPase AAA-type core" evidence="1">
    <location>
        <begin position="48"/>
        <end position="363"/>
    </location>
</feature>
<dbReference type="RefSeq" id="WP_149608263.1">
    <property type="nucleotide sequence ID" value="NZ_VTZD01000034.1"/>
</dbReference>
<dbReference type="SUPFAM" id="SSF52540">
    <property type="entry name" value="P-loop containing nucleoside triphosphate hydrolases"/>
    <property type="match status" value="1"/>
</dbReference>
<evidence type="ECO:0000313" key="3">
    <source>
        <dbReference type="Proteomes" id="UP000323297"/>
    </source>
</evidence>
<dbReference type="PANTHER" id="PTHR40396:SF1">
    <property type="entry name" value="ATPASE AAA-TYPE CORE DOMAIN-CONTAINING PROTEIN"/>
    <property type="match status" value="1"/>
</dbReference>
<keyword evidence="2" id="KW-0547">Nucleotide-binding</keyword>
<dbReference type="GO" id="GO:0005524">
    <property type="term" value="F:ATP binding"/>
    <property type="evidence" value="ECO:0007669"/>
    <property type="project" value="UniProtKB-KW"/>
</dbReference>
<reference evidence="2 3" key="1">
    <citation type="submission" date="2019-08" db="EMBL/GenBank/DDBJ databases">
        <title>Draft genome sequence of Citrobacter portucalensis strain isolated from green turtle.</title>
        <authorList>
            <person name="Fernandes M.R."/>
            <person name="Sellera F.P."/>
            <person name="Goldeberg D.W."/>
            <person name="Costa D.C."/>
            <person name="Lincopan N."/>
        </authorList>
    </citation>
    <scope>NUCLEOTIDE SEQUENCE [LARGE SCALE GENOMIC DNA]</scope>
    <source>
        <strain evidence="2 3">TV06</strain>
    </source>
</reference>
<protein>
    <submittedName>
        <fullName evidence="2">ATP-binding protein</fullName>
    </submittedName>
</protein>
<organism evidence="2 3">
    <name type="scientific">Citrobacter portucalensis</name>
    <dbReference type="NCBI Taxonomy" id="1639133"/>
    <lineage>
        <taxon>Bacteria</taxon>
        <taxon>Pseudomonadati</taxon>
        <taxon>Pseudomonadota</taxon>
        <taxon>Gammaproteobacteria</taxon>
        <taxon>Enterobacterales</taxon>
        <taxon>Enterobacteriaceae</taxon>
        <taxon>Citrobacter</taxon>
        <taxon>Citrobacter freundii complex</taxon>
    </lineage>
</organism>
<dbReference type="EMBL" id="VTZD01000034">
    <property type="protein sequence ID" value="KAA1141007.1"/>
    <property type="molecule type" value="Genomic_DNA"/>
</dbReference>
<dbReference type="PANTHER" id="PTHR40396">
    <property type="entry name" value="ATPASE-LIKE PROTEIN"/>
    <property type="match status" value="1"/>
</dbReference>
<accession>A0A5B0STB9</accession>
<proteinExistence type="predicted"/>